<dbReference type="EMBL" id="GL833090">
    <property type="protein sequence ID" value="EGD74105.1"/>
    <property type="molecule type" value="Genomic_DNA"/>
</dbReference>
<evidence type="ECO:0000313" key="2">
    <source>
        <dbReference type="Proteomes" id="UP000007799"/>
    </source>
</evidence>
<organism evidence="2">
    <name type="scientific">Salpingoeca rosetta (strain ATCC 50818 / BSB-021)</name>
    <dbReference type="NCBI Taxonomy" id="946362"/>
    <lineage>
        <taxon>Eukaryota</taxon>
        <taxon>Choanoflagellata</taxon>
        <taxon>Craspedida</taxon>
        <taxon>Salpingoecidae</taxon>
        <taxon>Salpingoeca</taxon>
    </lineage>
</organism>
<evidence type="ECO:0000313" key="1">
    <source>
        <dbReference type="EMBL" id="EGD74105.1"/>
    </source>
</evidence>
<gene>
    <name evidence="1" type="ORF">PTSG_13226</name>
</gene>
<feature type="non-terminal residue" evidence="1">
    <location>
        <position position="1"/>
    </location>
</feature>
<sequence>QRCAWRVDDVCAHEWACIFLVCVAVRWEKGDVPTCVCVWGNGWQLLRCTRGCGTVKQKMLSAVCCGCGCGCLWRQDAARCDMRVDEVLRARASKALHGLLVLSQKSMMLKQVASRWRSDGKAHVCVYICCDL</sequence>
<reference evidence="1" key="1">
    <citation type="submission" date="2009-08" db="EMBL/GenBank/DDBJ databases">
        <title>Annotation of Salpingoeca rosetta.</title>
        <authorList>
            <consortium name="The Broad Institute Genome Sequencing Platform"/>
            <person name="Russ C."/>
            <person name="Cuomo C."/>
            <person name="Burger G."/>
            <person name="Gray M.W."/>
            <person name="Holland P.W.H."/>
            <person name="King N."/>
            <person name="Lang F.B.F."/>
            <person name="Roger A.J."/>
            <person name="Ruiz-Trillo I."/>
            <person name="Young S.K."/>
            <person name="Zeng Q."/>
            <person name="Gargeya S."/>
            <person name="Alvarado L."/>
            <person name="Berlin A."/>
            <person name="Chapman S.B."/>
            <person name="Chen Z."/>
            <person name="Freedman E."/>
            <person name="Gellesch M."/>
            <person name="Goldberg J."/>
            <person name="Griggs A."/>
            <person name="Gujja S."/>
            <person name="Heilman E."/>
            <person name="Heiman D."/>
            <person name="Howarth C."/>
            <person name="Mehta T."/>
            <person name="Neiman D."/>
            <person name="Pearson M."/>
            <person name="Roberts A."/>
            <person name="Saif S."/>
            <person name="Shea T."/>
            <person name="Shenoy N."/>
            <person name="Sisk P."/>
            <person name="Stolte C."/>
            <person name="Sykes S."/>
            <person name="White J."/>
            <person name="Yandava C."/>
            <person name="Haas B."/>
            <person name="Nusbaum C."/>
            <person name="Birren B."/>
        </authorList>
    </citation>
    <scope>NUCLEOTIDE SEQUENCE [LARGE SCALE GENOMIC DNA]</scope>
    <source>
        <strain evidence="1">ATCC 50818</strain>
    </source>
</reference>
<dbReference type="InParanoid" id="F2UTQ0"/>
<protein>
    <submittedName>
        <fullName evidence="1">Uncharacterized protein</fullName>
    </submittedName>
</protein>
<dbReference type="GeneID" id="16067973"/>
<accession>F2UTQ0</accession>
<dbReference type="AlphaFoldDB" id="F2UTQ0"/>
<dbReference type="RefSeq" id="XP_004987454.1">
    <property type="nucleotide sequence ID" value="XM_004987397.1"/>
</dbReference>
<dbReference type="Proteomes" id="UP000007799">
    <property type="component" value="Unassembled WGS sequence"/>
</dbReference>
<dbReference type="KEGG" id="sre:PTSG_13226"/>
<name>F2UTQ0_SALR5</name>
<proteinExistence type="predicted"/>
<keyword evidence="2" id="KW-1185">Reference proteome</keyword>